<dbReference type="EMBL" id="CP020919">
    <property type="protein sequence ID" value="AWG25432.1"/>
    <property type="molecule type" value="Genomic_DNA"/>
</dbReference>
<dbReference type="SUPFAM" id="SSF48498">
    <property type="entry name" value="Tetracyclin repressor-like, C-terminal domain"/>
    <property type="match status" value="1"/>
</dbReference>
<dbReference type="RefSeq" id="WP_108737025.1">
    <property type="nucleotide sequence ID" value="NZ_CP020919.1"/>
</dbReference>
<organism evidence="2 3">
    <name type="scientific">Flavobacterium kingsejongi</name>
    <dbReference type="NCBI Taxonomy" id="1678728"/>
    <lineage>
        <taxon>Bacteria</taxon>
        <taxon>Pseudomonadati</taxon>
        <taxon>Bacteroidota</taxon>
        <taxon>Flavobacteriia</taxon>
        <taxon>Flavobacteriales</taxon>
        <taxon>Flavobacteriaceae</taxon>
        <taxon>Flavobacterium</taxon>
    </lineage>
</organism>
<gene>
    <name evidence="2" type="ORF">FK004_09385</name>
</gene>
<reference evidence="2 3" key="1">
    <citation type="submission" date="2017-04" db="EMBL/GenBank/DDBJ databases">
        <title>Complete genome sequence of Flavobacterium kingsejong AJ004.</title>
        <authorList>
            <person name="Lee P.C."/>
        </authorList>
    </citation>
    <scope>NUCLEOTIDE SEQUENCE [LARGE SCALE GENOMIC DNA]</scope>
    <source>
        <strain evidence="2 3">AJ004</strain>
    </source>
</reference>
<name>A0A2S1LP43_9FLAO</name>
<dbReference type="Proteomes" id="UP000244677">
    <property type="component" value="Chromosome"/>
</dbReference>
<dbReference type="InterPro" id="IPR041673">
    <property type="entry name" value="TetR_C_23"/>
</dbReference>
<dbReference type="AlphaFoldDB" id="A0A2S1LP43"/>
<proteinExistence type="predicted"/>
<dbReference type="OrthoDB" id="977687at2"/>
<dbReference type="Pfam" id="PF17931">
    <property type="entry name" value="TetR_C_23"/>
    <property type="match status" value="1"/>
</dbReference>
<keyword evidence="3" id="KW-1185">Reference proteome</keyword>
<dbReference type="KEGG" id="fki:FK004_09385"/>
<accession>A0A2S1LP43</accession>
<evidence type="ECO:0000313" key="3">
    <source>
        <dbReference type="Proteomes" id="UP000244677"/>
    </source>
</evidence>
<evidence type="ECO:0000259" key="1">
    <source>
        <dbReference type="Pfam" id="PF17931"/>
    </source>
</evidence>
<sequence length="224" mass="26416">MASPKKIKETQEIIDDNVIISRYMNDVLERNATPLNVFTFCKQHHIDEVDFYSFFSSLESVQSAIWVKFFENTLEVLHKDVSYPGYSNRNKMLTLYFTLFEILTLNRSYVYFTLKENKQGLKNLRQLRELRNRFRDYIGMLIAEENATNEGKQKLQKITKPVFAEGAWVQFLFILKFWLDDTSAGFEKTDIMIEKTVKAGFDVMDITPLESLLDLGKFIWKEQN</sequence>
<evidence type="ECO:0000313" key="2">
    <source>
        <dbReference type="EMBL" id="AWG25432.1"/>
    </source>
</evidence>
<feature type="domain" description="Tetracyclin repressor-like C-terminal" evidence="1">
    <location>
        <begin position="91"/>
        <end position="219"/>
    </location>
</feature>
<dbReference type="InterPro" id="IPR036271">
    <property type="entry name" value="Tet_transcr_reg_TetR-rel_C_sf"/>
</dbReference>
<protein>
    <submittedName>
        <fullName evidence="2">Heat-shock protein</fullName>
    </submittedName>
</protein>